<dbReference type="EMBL" id="KN834770">
    <property type="protein sequence ID" value="KIK61756.1"/>
    <property type="molecule type" value="Genomic_DNA"/>
</dbReference>
<keyword evidence="1" id="KW-0732">Signal</keyword>
<keyword evidence="3" id="KW-1185">Reference proteome</keyword>
<dbReference type="OrthoDB" id="2890666at2759"/>
<dbReference type="HOGENOM" id="CLU_2184261_0_0_1"/>
<feature type="chain" id="PRO_5002208434" evidence="1">
    <location>
        <begin position="32"/>
        <end position="109"/>
    </location>
</feature>
<protein>
    <submittedName>
        <fullName evidence="2">Uncharacterized protein</fullName>
    </submittedName>
</protein>
<evidence type="ECO:0000313" key="3">
    <source>
        <dbReference type="Proteomes" id="UP000053593"/>
    </source>
</evidence>
<feature type="signal peptide" evidence="1">
    <location>
        <begin position="1"/>
        <end position="31"/>
    </location>
</feature>
<gene>
    <name evidence="2" type="ORF">GYMLUDRAFT_575891</name>
</gene>
<name>A0A0D0C0N9_9AGAR</name>
<accession>A0A0D0C0N9</accession>
<reference evidence="2 3" key="1">
    <citation type="submission" date="2014-04" db="EMBL/GenBank/DDBJ databases">
        <title>Evolutionary Origins and Diversification of the Mycorrhizal Mutualists.</title>
        <authorList>
            <consortium name="DOE Joint Genome Institute"/>
            <consortium name="Mycorrhizal Genomics Consortium"/>
            <person name="Kohler A."/>
            <person name="Kuo A."/>
            <person name="Nagy L.G."/>
            <person name="Floudas D."/>
            <person name="Copeland A."/>
            <person name="Barry K.W."/>
            <person name="Cichocki N."/>
            <person name="Veneault-Fourrey C."/>
            <person name="LaButti K."/>
            <person name="Lindquist E.A."/>
            <person name="Lipzen A."/>
            <person name="Lundell T."/>
            <person name="Morin E."/>
            <person name="Murat C."/>
            <person name="Riley R."/>
            <person name="Ohm R."/>
            <person name="Sun H."/>
            <person name="Tunlid A."/>
            <person name="Henrissat B."/>
            <person name="Grigoriev I.V."/>
            <person name="Hibbett D.S."/>
            <person name="Martin F."/>
        </authorList>
    </citation>
    <scope>NUCLEOTIDE SEQUENCE [LARGE SCALE GENOMIC DNA]</scope>
    <source>
        <strain evidence="2 3">FD-317 M1</strain>
    </source>
</reference>
<evidence type="ECO:0000313" key="2">
    <source>
        <dbReference type="EMBL" id="KIK61756.1"/>
    </source>
</evidence>
<evidence type="ECO:0000256" key="1">
    <source>
        <dbReference type="SAM" id="SignalP"/>
    </source>
</evidence>
<dbReference type="Proteomes" id="UP000053593">
    <property type="component" value="Unassembled WGS sequence"/>
</dbReference>
<sequence>MSLNHSLNSASRLTMKTALLSTFSLISLASASSLLARQTNTCDSSNACTAPGGCTGTCAPATPQGGPAVCVDICGEGNSIFCPACFAGSAESDGAPCAMSSAGDCTLVN</sequence>
<proteinExistence type="predicted"/>
<organism evidence="2 3">
    <name type="scientific">Collybiopsis luxurians FD-317 M1</name>
    <dbReference type="NCBI Taxonomy" id="944289"/>
    <lineage>
        <taxon>Eukaryota</taxon>
        <taxon>Fungi</taxon>
        <taxon>Dikarya</taxon>
        <taxon>Basidiomycota</taxon>
        <taxon>Agaricomycotina</taxon>
        <taxon>Agaricomycetes</taxon>
        <taxon>Agaricomycetidae</taxon>
        <taxon>Agaricales</taxon>
        <taxon>Marasmiineae</taxon>
        <taxon>Omphalotaceae</taxon>
        <taxon>Collybiopsis</taxon>
        <taxon>Collybiopsis luxurians</taxon>
    </lineage>
</organism>
<dbReference type="AlphaFoldDB" id="A0A0D0C0N9"/>